<evidence type="ECO:0000259" key="1">
    <source>
        <dbReference type="Pfam" id="PF07883"/>
    </source>
</evidence>
<evidence type="ECO:0000313" key="3">
    <source>
        <dbReference type="Proteomes" id="UP000286045"/>
    </source>
</evidence>
<sequence length="185" mass="19882">MAEQSETSSSPTVSDLPNPTRVITTMNLEDGVSSFDSSFDESLRVIQNLGGALFRLAYTSDQAPQALNGSDLDTYGGYRKNVPHLVTPGGGANVWYIDTPPGAESPLHRTVSLDFVIVVEGELQLILDSGEMRVLKPGDLVIQRGTTHQWKNVSKDKWVRMIGVMAAIQPIALNDGTKLGVSGLG</sequence>
<dbReference type="PANTHER" id="PTHR36156">
    <property type="entry name" value="SLR2101 PROTEIN"/>
    <property type="match status" value="1"/>
</dbReference>
<dbReference type="STRING" id="363999.A0A439DJK0"/>
<dbReference type="AlphaFoldDB" id="A0A439DJK0"/>
<comment type="caution">
    <text evidence="2">The sequence shown here is derived from an EMBL/GenBank/DDBJ whole genome shotgun (WGS) entry which is preliminary data.</text>
</comment>
<dbReference type="InterPro" id="IPR011051">
    <property type="entry name" value="RmlC_Cupin_sf"/>
</dbReference>
<dbReference type="Pfam" id="PF07883">
    <property type="entry name" value="Cupin_2"/>
    <property type="match status" value="1"/>
</dbReference>
<dbReference type="SUPFAM" id="SSF51182">
    <property type="entry name" value="RmlC-like cupins"/>
    <property type="match status" value="1"/>
</dbReference>
<name>A0A439DJK0_9PEZI</name>
<dbReference type="InterPro" id="IPR013096">
    <property type="entry name" value="Cupin_2"/>
</dbReference>
<proteinExistence type="predicted"/>
<dbReference type="PANTHER" id="PTHR36156:SF3">
    <property type="entry name" value="CUPIN 2 CONSERVED BARREL DOMAIN-CONTAINING PROTEIN"/>
    <property type="match status" value="1"/>
</dbReference>
<keyword evidence="3" id="KW-1185">Reference proteome</keyword>
<dbReference type="InterPro" id="IPR014710">
    <property type="entry name" value="RmlC-like_jellyroll"/>
</dbReference>
<reference evidence="2 3" key="1">
    <citation type="submission" date="2018-12" db="EMBL/GenBank/DDBJ databases">
        <title>Draft genome sequence of Xylaria grammica IHI A82.</title>
        <authorList>
            <person name="Buettner E."/>
            <person name="Kellner H."/>
        </authorList>
    </citation>
    <scope>NUCLEOTIDE SEQUENCE [LARGE SCALE GENOMIC DNA]</scope>
    <source>
        <strain evidence="2 3">IHI A82</strain>
    </source>
</reference>
<gene>
    <name evidence="2" type="ORF">EKO27_g617</name>
</gene>
<dbReference type="CDD" id="cd02231">
    <property type="entry name" value="cupin_BLL6423-like"/>
    <property type="match status" value="1"/>
</dbReference>
<dbReference type="EMBL" id="RYZI01000007">
    <property type="protein sequence ID" value="RWA14551.1"/>
    <property type="molecule type" value="Genomic_DNA"/>
</dbReference>
<dbReference type="Gene3D" id="2.60.120.10">
    <property type="entry name" value="Jelly Rolls"/>
    <property type="match status" value="1"/>
</dbReference>
<protein>
    <recommendedName>
        <fullName evidence="1">Cupin type-2 domain-containing protein</fullName>
    </recommendedName>
</protein>
<feature type="domain" description="Cupin type-2" evidence="1">
    <location>
        <begin position="97"/>
        <end position="158"/>
    </location>
</feature>
<dbReference type="InterPro" id="IPR047142">
    <property type="entry name" value="OryJ/VirC-like"/>
</dbReference>
<evidence type="ECO:0000313" key="2">
    <source>
        <dbReference type="EMBL" id="RWA14551.1"/>
    </source>
</evidence>
<organism evidence="2 3">
    <name type="scientific">Xylaria grammica</name>
    <dbReference type="NCBI Taxonomy" id="363999"/>
    <lineage>
        <taxon>Eukaryota</taxon>
        <taxon>Fungi</taxon>
        <taxon>Dikarya</taxon>
        <taxon>Ascomycota</taxon>
        <taxon>Pezizomycotina</taxon>
        <taxon>Sordariomycetes</taxon>
        <taxon>Xylariomycetidae</taxon>
        <taxon>Xylariales</taxon>
        <taxon>Xylariaceae</taxon>
        <taxon>Xylaria</taxon>
    </lineage>
</organism>
<accession>A0A439DJK0</accession>
<dbReference type="Proteomes" id="UP000286045">
    <property type="component" value="Unassembled WGS sequence"/>
</dbReference>